<name>A0A2G5BJ97_COERN</name>
<proteinExistence type="predicted"/>
<organism evidence="1 2">
    <name type="scientific">Coemansia reversa (strain ATCC 12441 / NRRL 1564)</name>
    <dbReference type="NCBI Taxonomy" id="763665"/>
    <lineage>
        <taxon>Eukaryota</taxon>
        <taxon>Fungi</taxon>
        <taxon>Fungi incertae sedis</taxon>
        <taxon>Zoopagomycota</taxon>
        <taxon>Kickxellomycotina</taxon>
        <taxon>Kickxellomycetes</taxon>
        <taxon>Kickxellales</taxon>
        <taxon>Kickxellaceae</taxon>
        <taxon>Coemansia</taxon>
    </lineage>
</organism>
<accession>A0A2G5BJ97</accession>
<dbReference type="EMBL" id="KZ303488">
    <property type="protein sequence ID" value="PIA19076.1"/>
    <property type="molecule type" value="Genomic_DNA"/>
</dbReference>
<evidence type="ECO:0000313" key="2">
    <source>
        <dbReference type="Proteomes" id="UP000242474"/>
    </source>
</evidence>
<evidence type="ECO:0000313" key="1">
    <source>
        <dbReference type="EMBL" id="PIA19076.1"/>
    </source>
</evidence>
<reference evidence="1 2" key="1">
    <citation type="journal article" date="2015" name="Genome Biol. Evol.">
        <title>Phylogenomic analyses indicate that early fungi evolved digesting cell walls of algal ancestors of land plants.</title>
        <authorList>
            <person name="Chang Y."/>
            <person name="Wang S."/>
            <person name="Sekimoto S."/>
            <person name="Aerts A.L."/>
            <person name="Choi C."/>
            <person name="Clum A."/>
            <person name="LaButti K.M."/>
            <person name="Lindquist E.A."/>
            <person name="Yee Ngan C."/>
            <person name="Ohm R.A."/>
            <person name="Salamov A.A."/>
            <person name="Grigoriev I.V."/>
            <person name="Spatafora J.W."/>
            <person name="Berbee M.L."/>
        </authorList>
    </citation>
    <scope>NUCLEOTIDE SEQUENCE [LARGE SCALE GENOMIC DNA]</scope>
    <source>
        <strain evidence="1 2">NRRL 1564</strain>
    </source>
</reference>
<dbReference type="AlphaFoldDB" id="A0A2G5BJ97"/>
<sequence length="78" mass="8637">TKTKFVALQEPKRRLSLLRASTVLTTGPLQAQVRSLWKQKQLLDSTGGQTAFALPQKQAKRAASNLFSCKHLFDTPAL</sequence>
<dbReference type="Proteomes" id="UP000242474">
    <property type="component" value="Unassembled WGS sequence"/>
</dbReference>
<feature type="non-terminal residue" evidence="1">
    <location>
        <position position="1"/>
    </location>
</feature>
<gene>
    <name evidence="1" type="ORF">COEREDRAFT_79576</name>
</gene>
<protein>
    <submittedName>
        <fullName evidence="1">Uncharacterized protein</fullName>
    </submittedName>
</protein>
<keyword evidence="2" id="KW-1185">Reference proteome</keyword>